<feature type="domain" description="Bacteriophage Mu GpT" evidence="1">
    <location>
        <begin position="31"/>
        <end position="94"/>
    </location>
</feature>
<dbReference type="Pfam" id="PF10124">
    <property type="entry name" value="Mu-like_gpT"/>
    <property type="match status" value="1"/>
</dbReference>
<dbReference type="AlphaFoldDB" id="X0TG17"/>
<accession>X0TG17</accession>
<comment type="caution">
    <text evidence="2">The sequence shown here is derived from an EMBL/GenBank/DDBJ whole genome shotgun (WGS) entry which is preliminary data.</text>
</comment>
<protein>
    <recommendedName>
        <fullName evidence="1">Bacteriophage Mu GpT domain-containing protein</fullName>
    </recommendedName>
</protein>
<name>X0TG17_9ZZZZ</name>
<evidence type="ECO:0000259" key="1">
    <source>
        <dbReference type="Pfam" id="PF10124"/>
    </source>
</evidence>
<proteinExistence type="predicted"/>
<gene>
    <name evidence="2" type="ORF">S01H1_30712</name>
</gene>
<sequence length="173" mass="18953">AFDTSGYLGGDGVEMLHDTHPNITGGSYSNILAVDSDLSESALEQAMIDLGSFTNDRGLKIAIQPQKLIIPIDLQFEADRIVNSTMRPGTADNDKAVLPGKFPGGIVMNNYLTDTNAWYIRTNCPDGLKHFERRADDFDMDGEFDTDNAKYKATSRYSYGWTDPRALFGSAGA</sequence>
<evidence type="ECO:0000313" key="2">
    <source>
        <dbReference type="EMBL" id="GAF86271.1"/>
    </source>
</evidence>
<organism evidence="2">
    <name type="scientific">marine sediment metagenome</name>
    <dbReference type="NCBI Taxonomy" id="412755"/>
    <lineage>
        <taxon>unclassified sequences</taxon>
        <taxon>metagenomes</taxon>
        <taxon>ecological metagenomes</taxon>
    </lineage>
</organism>
<dbReference type="EMBL" id="BARS01018919">
    <property type="protein sequence ID" value="GAF86271.1"/>
    <property type="molecule type" value="Genomic_DNA"/>
</dbReference>
<feature type="non-terminal residue" evidence="2">
    <location>
        <position position="1"/>
    </location>
</feature>
<reference evidence="2" key="1">
    <citation type="journal article" date="2014" name="Front. Microbiol.">
        <title>High frequency of phylogenetically diverse reductive dehalogenase-homologous genes in deep subseafloor sedimentary metagenomes.</title>
        <authorList>
            <person name="Kawai M."/>
            <person name="Futagami T."/>
            <person name="Toyoda A."/>
            <person name="Takaki Y."/>
            <person name="Nishi S."/>
            <person name="Hori S."/>
            <person name="Arai W."/>
            <person name="Tsubouchi T."/>
            <person name="Morono Y."/>
            <person name="Uchiyama I."/>
            <person name="Ito T."/>
            <person name="Fujiyama A."/>
            <person name="Inagaki F."/>
            <person name="Takami H."/>
        </authorList>
    </citation>
    <scope>NUCLEOTIDE SEQUENCE</scope>
    <source>
        <strain evidence="2">Expedition CK06-06</strain>
    </source>
</reference>
<dbReference type="InterPro" id="IPR018774">
    <property type="entry name" value="Phage_Mu_GpT"/>
</dbReference>